<accession>A0ABV9QYJ1</accession>
<comment type="caution">
    <text evidence="1">The sequence shown here is derived from an EMBL/GenBank/DDBJ whole genome shotgun (WGS) entry which is preliminary data.</text>
</comment>
<sequence>MFAVAKTESHRLDLVGGLRSLSQRPARPSADRFARRPGSGIIAPGTITLGEEIMAVIDIQRSHTSSLKNTKAAVEKVAKAIAKEYGIDHHWDGNELHFDRSGVKGRITVAKNEVRVRAELGFLMGALKPVIEREIERQLDQYIA</sequence>
<keyword evidence="2" id="KW-1185">Reference proteome</keyword>
<dbReference type="EMBL" id="JBHSHD010000010">
    <property type="protein sequence ID" value="MFC4821469.1"/>
    <property type="molecule type" value="Genomic_DNA"/>
</dbReference>
<dbReference type="NCBIfam" id="TIGR02610">
    <property type="entry name" value="PHA_gran_rgn"/>
    <property type="match status" value="1"/>
</dbReference>
<dbReference type="RefSeq" id="WP_380021746.1">
    <property type="nucleotide sequence ID" value="NZ_JBHSHD010000010.1"/>
</dbReference>
<dbReference type="Proteomes" id="UP001595886">
    <property type="component" value="Unassembled WGS sequence"/>
</dbReference>
<organism evidence="1 2">
    <name type="scientific">Dokdonella ginsengisoli</name>
    <dbReference type="NCBI Taxonomy" id="363846"/>
    <lineage>
        <taxon>Bacteria</taxon>
        <taxon>Pseudomonadati</taxon>
        <taxon>Pseudomonadota</taxon>
        <taxon>Gammaproteobacteria</taxon>
        <taxon>Lysobacterales</taxon>
        <taxon>Rhodanobacteraceae</taxon>
        <taxon>Dokdonella</taxon>
    </lineage>
</organism>
<reference evidence="2" key="1">
    <citation type="journal article" date="2019" name="Int. J. Syst. Evol. Microbiol.">
        <title>The Global Catalogue of Microorganisms (GCM) 10K type strain sequencing project: providing services to taxonomists for standard genome sequencing and annotation.</title>
        <authorList>
            <consortium name="The Broad Institute Genomics Platform"/>
            <consortium name="The Broad Institute Genome Sequencing Center for Infectious Disease"/>
            <person name="Wu L."/>
            <person name="Ma J."/>
        </authorList>
    </citation>
    <scope>NUCLEOTIDE SEQUENCE [LARGE SCALE GENOMIC DNA]</scope>
    <source>
        <strain evidence="2">CCUG 30340</strain>
    </source>
</reference>
<dbReference type="InterPro" id="IPR013433">
    <property type="entry name" value="PHA_gran_rgn"/>
</dbReference>
<evidence type="ECO:0000313" key="2">
    <source>
        <dbReference type="Proteomes" id="UP001595886"/>
    </source>
</evidence>
<evidence type="ECO:0000313" key="1">
    <source>
        <dbReference type="EMBL" id="MFC4821469.1"/>
    </source>
</evidence>
<gene>
    <name evidence="1" type="ORF">ACFO6Q_14135</name>
</gene>
<name>A0ABV9QYJ1_9GAMM</name>
<protein>
    <submittedName>
        <fullName evidence="1">Polyhydroxyalkanoic acid system family protein</fullName>
    </submittedName>
</protein>
<dbReference type="Pfam" id="PF09650">
    <property type="entry name" value="PHA_gran_rgn"/>
    <property type="match status" value="1"/>
</dbReference>
<proteinExistence type="predicted"/>